<keyword evidence="2" id="KW-1185">Reference proteome</keyword>
<evidence type="ECO:0008006" key="3">
    <source>
        <dbReference type="Google" id="ProtNLM"/>
    </source>
</evidence>
<comment type="caution">
    <text evidence="1">The sequence shown here is derived from an EMBL/GenBank/DDBJ whole genome shotgun (WGS) entry which is preliminary data.</text>
</comment>
<evidence type="ECO:0000313" key="1">
    <source>
        <dbReference type="EMBL" id="MBT9314669.1"/>
    </source>
</evidence>
<reference evidence="1" key="2">
    <citation type="journal article" date="2021" name="Mar. Drugs">
        <title>Genome Reduction and Secondary Metabolism of the Marine Sponge-Associated Cyanobacterium Leptothoe.</title>
        <authorList>
            <person name="Konstantinou D."/>
            <person name="Popin R.V."/>
            <person name="Fewer D.P."/>
            <person name="Sivonen K."/>
            <person name="Gkelis S."/>
        </authorList>
    </citation>
    <scope>NUCLEOTIDE SEQUENCE</scope>
    <source>
        <strain evidence="1">TAU-MAC 1115</strain>
    </source>
</reference>
<dbReference type="AlphaFoldDB" id="A0A947DE30"/>
<name>A0A947DE30_9CYAN</name>
<proteinExistence type="predicted"/>
<evidence type="ECO:0000313" key="2">
    <source>
        <dbReference type="Proteomes" id="UP000717364"/>
    </source>
</evidence>
<sequence>MAQVLKPDQSYTFSKIFDLKIPADELAQELGYTLSRKRLDLPRFPGELDRIQELCDRIEEILPYVDLASETSRREVLISRVVSELVHYTKAQLRIEYPIKVSLQLQGYLDYLLRTQTELLVIEAKRQDLDYGFTQLVAEMIALDQWDKTPKQSVLLGAITTGTVWQFGQLDRNTKHIEQGLNSYRAPEDLDDLMRILVAALSP</sequence>
<dbReference type="Proteomes" id="UP000717364">
    <property type="component" value="Unassembled WGS sequence"/>
</dbReference>
<organism evidence="1 2">
    <name type="scientific">Leptothoe spongobia TAU-MAC 1115</name>
    <dbReference type="NCBI Taxonomy" id="1967444"/>
    <lineage>
        <taxon>Bacteria</taxon>
        <taxon>Bacillati</taxon>
        <taxon>Cyanobacteriota</taxon>
        <taxon>Cyanophyceae</taxon>
        <taxon>Nodosilineales</taxon>
        <taxon>Cymatolegaceae</taxon>
        <taxon>Leptothoe</taxon>
        <taxon>Leptothoe spongobia</taxon>
    </lineage>
</organism>
<dbReference type="EMBL" id="JADOES010000006">
    <property type="protein sequence ID" value="MBT9314669.1"/>
    <property type="molecule type" value="Genomic_DNA"/>
</dbReference>
<reference evidence="1" key="1">
    <citation type="submission" date="2020-11" db="EMBL/GenBank/DDBJ databases">
        <authorList>
            <person name="Konstantinou D."/>
            <person name="Gkelis S."/>
            <person name="Popin R."/>
            <person name="Fewer D."/>
            <person name="Sivonen K."/>
        </authorList>
    </citation>
    <scope>NUCLEOTIDE SEQUENCE</scope>
    <source>
        <strain evidence="1">TAU-MAC 1115</strain>
    </source>
</reference>
<protein>
    <recommendedName>
        <fullName evidence="3">Type I restriction enzyme R protein N-terminal domain-containing protein</fullName>
    </recommendedName>
</protein>
<gene>
    <name evidence="1" type="ORF">IXB50_04455</name>
</gene>
<dbReference type="RefSeq" id="WP_215607746.1">
    <property type="nucleotide sequence ID" value="NZ_JADOES010000006.1"/>
</dbReference>
<accession>A0A947DE30</accession>